<protein>
    <submittedName>
        <fullName evidence="1">Uncharacterized protein</fullName>
    </submittedName>
</protein>
<evidence type="ECO:0000313" key="2">
    <source>
        <dbReference type="Proteomes" id="UP000263232"/>
    </source>
</evidence>
<dbReference type="EMBL" id="CP023434">
    <property type="protein sequence ID" value="AXY25754.1"/>
    <property type="molecule type" value="Genomic_DNA"/>
</dbReference>
<dbReference type="AlphaFoldDB" id="A0A347WKZ7"/>
<name>A0A347WKZ7_9LACT</name>
<reference evidence="1 2" key="1">
    <citation type="submission" date="2017-09" db="EMBL/GenBank/DDBJ databases">
        <title>Complete genome sequence of Oxytococcus suis strain ZY16052.</title>
        <authorList>
            <person name="Li F."/>
        </authorList>
    </citation>
    <scope>NUCLEOTIDE SEQUENCE [LARGE SCALE GENOMIC DNA]</scope>
    <source>
        <strain evidence="1 2">ZY16052</strain>
    </source>
</reference>
<dbReference type="KEGG" id="abae:CL176_06930"/>
<sequence>MGWGEFREVGAEVLCGGRALSVSVRERGNVFGVGVSAEKLIMSRLIWGRRMKAVGGIVQKSYRA</sequence>
<accession>A0A347WKZ7</accession>
<dbReference type="Proteomes" id="UP000263232">
    <property type="component" value="Chromosome"/>
</dbReference>
<evidence type="ECO:0000313" key="1">
    <source>
        <dbReference type="EMBL" id="AXY25754.1"/>
    </source>
</evidence>
<keyword evidence="2" id="KW-1185">Reference proteome</keyword>
<gene>
    <name evidence="1" type="ORF">CL176_06930</name>
</gene>
<proteinExistence type="predicted"/>
<organism evidence="1 2">
    <name type="scientific">Suicoccus acidiformans</name>
    <dbReference type="NCBI Taxonomy" id="2036206"/>
    <lineage>
        <taxon>Bacteria</taxon>
        <taxon>Bacillati</taxon>
        <taxon>Bacillota</taxon>
        <taxon>Bacilli</taxon>
        <taxon>Lactobacillales</taxon>
        <taxon>Aerococcaceae</taxon>
        <taxon>Suicoccus</taxon>
    </lineage>
</organism>